<sequence length="258" mass="29957">MNSKLFDIFQMGTTLKLKMKDGIRFLPYYLYVDKHCLGQFYPQSELYFDTRSLGDGTHRLTVSGVFLKNRETVGYVNRFQFNRDTSRDLRADFKAGDILIACDNVNGFPPGYMGHSAIVVDDSHVVEAIIMRPFIKKDTIEQFIVAHPLYAHYRPKSEEMGTKAANFALSYLATYQDNAKNGKKNPVFSFTTKTPLEDLLESIYCSKLIWLSYYYGAHYKFYNDHFLFSPEDLETGLSQDENFTLIYKHHEFVFHLNS</sequence>
<dbReference type="SUPFAM" id="SSF54001">
    <property type="entry name" value="Cysteine proteinases"/>
    <property type="match status" value="1"/>
</dbReference>
<organism evidence="1 2">
    <name type="scientific">Peribacillus saganii</name>
    <dbReference type="NCBI Taxonomy" id="2303992"/>
    <lineage>
        <taxon>Bacteria</taxon>
        <taxon>Bacillati</taxon>
        <taxon>Bacillota</taxon>
        <taxon>Bacilli</taxon>
        <taxon>Bacillales</taxon>
        <taxon>Bacillaceae</taxon>
        <taxon>Peribacillus</taxon>
    </lineage>
</organism>
<proteinExistence type="predicted"/>
<keyword evidence="2" id="KW-1185">Reference proteome</keyword>
<dbReference type="InterPro" id="IPR038765">
    <property type="entry name" value="Papain-like_cys_pep_sf"/>
</dbReference>
<name>A0A372LQI1_9BACI</name>
<dbReference type="Gene3D" id="3.90.1720.10">
    <property type="entry name" value="endopeptidase domain like (from Nostoc punctiforme)"/>
    <property type="match status" value="1"/>
</dbReference>
<comment type="caution">
    <text evidence="1">The sequence shown here is derived from an EMBL/GenBank/DDBJ whole genome shotgun (WGS) entry which is preliminary data.</text>
</comment>
<protein>
    <submittedName>
        <fullName evidence="1">Uncharacterized protein</fullName>
    </submittedName>
</protein>
<reference evidence="1 2" key="1">
    <citation type="submission" date="2018-08" db="EMBL/GenBank/DDBJ databases">
        <title>Bacillus chawlae sp. nov., Bacillus glennii sp. nov., and Bacillus saganii sp. nov. Isolated from the Vehicle Assembly Building at Kennedy Space Center where the Viking Spacecraft were Assembled.</title>
        <authorList>
            <person name="Seuylemezian A."/>
            <person name="Vaishampayan P."/>
        </authorList>
    </citation>
    <scope>NUCLEOTIDE SEQUENCE [LARGE SCALE GENOMIC DNA]</scope>
    <source>
        <strain evidence="1 2">V47-23a</strain>
    </source>
</reference>
<dbReference type="Proteomes" id="UP000264541">
    <property type="component" value="Unassembled WGS sequence"/>
</dbReference>
<dbReference type="OrthoDB" id="2080087at2"/>
<gene>
    <name evidence="1" type="ORF">D0469_05975</name>
</gene>
<dbReference type="EMBL" id="QVTE01000015">
    <property type="protein sequence ID" value="RFU70479.1"/>
    <property type="molecule type" value="Genomic_DNA"/>
</dbReference>
<dbReference type="RefSeq" id="WP_117325733.1">
    <property type="nucleotide sequence ID" value="NZ_QVTE01000015.1"/>
</dbReference>
<evidence type="ECO:0000313" key="2">
    <source>
        <dbReference type="Proteomes" id="UP000264541"/>
    </source>
</evidence>
<evidence type="ECO:0000313" key="1">
    <source>
        <dbReference type="EMBL" id="RFU70479.1"/>
    </source>
</evidence>
<accession>A0A372LQI1</accession>
<dbReference type="AlphaFoldDB" id="A0A372LQI1"/>